<dbReference type="EMBL" id="KV748257">
    <property type="protein sequence ID" value="OCK87664.1"/>
    <property type="molecule type" value="Genomic_DNA"/>
</dbReference>
<accession>A0ACC8EMW7</accession>
<protein>
    <submittedName>
        <fullName evidence="1">Uncharacterized protein</fullName>
    </submittedName>
</protein>
<sequence>MADLLQTRYTKHLRAQAKTTAAATADNLACPFCDGRIFQQDDQLFDHVNLKHPSKVQEAGLNPQGGTDLFRKFLREEALRKAKSLPDRPTREASHASSDATAGGGSTPDLTRLTLEGKSSSRKDQALSTYRPGRKRAAGSDIQPTEFAARVPIRQDNPRRAKVVGYEIAGEPYTDDLDYSRDIRYAGGPDPSRPKSSHARLFDPYHGSAASVNQSMQLTPNPSSEEWSVEANPHGHYYSTHRRQSKTHRPPSYGSPKHSLGGSPSPFNIQPTRQQQPGVIEIQRFDPRYPNLLLQPDSRPISQEQLASEVKSIYAGLTMVETKCIHVDRAQASAAPETEGDPNSKLANDHWQALIALHRTLLHEHHDFFLASQHPSASPALRRLASKYSMPARMWKHGIHSFLELLRRRLPESLDYMLAFIYLAYQMMALLYETVPTFEDTWIECLGDLGRYRMAIEDEDLRDRETWAGVARFWYSKAADKSPSVGRLYHHLAILARPNALQQLYYYSRSLTCVQPFMSARESILTLLDPILGRSRTSYSHSLPVDTSFIKAHGILFGKLFSEGFEEALASFLSQLDNHVGRVTAKWKEQGVYIAVTNIAGLFDYGSQDSILRHVFQLYAEKSLHSSYTKRPSTPSDDDSSRSPSPVSPEPKHFSDEELSAQLLNLSSDFAFSRAYRLTFSTLALILRRIGDKNVLPHVHVLFAFLSTAVSISYVSTSLCDIAPWSEIVAFLNTLSKSERHEPLVTSDLFPNQDQNDNRPLPEDYLIRGQVWSQCYFPEWWFSGEHDEEERSLELASIIKSRTERILRLGQKIASYERWIHYDRISNTWSVSSAFAQVRLGHKTNEGSHSPNHTLLSVDAMDIDSSSAPPQKFDDVYDTNDDSPEMRDLEAERISFSSQLQSAPETQNPSATTTWSGHAPVPTKVANRILLRNYTVMVCDTNLLLNQREVFQMLLKEGDWSVVVPDSVIAELLMLSRNKDSIGIAAQDALNSTRAAIIEEKKVRIATTTGSDITHQFVTKQMGDYVTEGGRNSVEVIIGVARRESDLNREARGHRSGDHPGAKPAVLVTEDRAMRLKAATVGVAAVATSMIKKVLIAPRRKSDLEEKPGP</sequence>
<evidence type="ECO:0000313" key="2">
    <source>
        <dbReference type="Proteomes" id="UP000250078"/>
    </source>
</evidence>
<proteinExistence type="predicted"/>
<gene>
    <name evidence="1" type="ORF">K441DRAFT_622607</name>
</gene>
<evidence type="ECO:0000313" key="1">
    <source>
        <dbReference type="EMBL" id="OCK87664.1"/>
    </source>
</evidence>
<reference evidence="1 2" key="1">
    <citation type="journal article" date="2016" name="Nat. Commun.">
        <title>Ectomycorrhizal ecology is imprinted in the genome of the dominant symbiotic fungus Cenococcum geophilum.</title>
        <authorList>
            <consortium name="DOE Joint Genome Institute"/>
            <person name="Peter M."/>
            <person name="Kohler A."/>
            <person name="Ohm R.A."/>
            <person name="Kuo A."/>
            <person name="Krutzmann J."/>
            <person name="Morin E."/>
            <person name="Arend M."/>
            <person name="Barry K.W."/>
            <person name="Binder M."/>
            <person name="Choi C."/>
            <person name="Clum A."/>
            <person name="Copeland A."/>
            <person name="Grisel N."/>
            <person name="Haridas S."/>
            <person name="Kipfer T."/>
            <person name="LaButti K."/>
            <person name="Lindquist E."/>
            <person name="Lipzen A."/>
            <person name="Maire R."/>
            <person name="Meier B."/>
            <person name="Mihaltcheva S."/>
            <person name="Molinier V."/>
            <person name="Murat C."/>
            <person name="Poggeler S."/>
            <person name="Quandt C.A."/>
            <person name="Sperisen C."/>
            <person name="Tritt A."/>
            <person name="Tisserant E."/>
            <person name="Crous P.W."/>
            <person name="Henrissat B."/>
            <person name="Nehls U."/>
            <person name="Egli S."/>
            <person name="Spatafora J.W."/>
            <person name="Grigoriev I.V."/>
            <person name="Martin F.M."/>
        </authorList>
    </citation>
    <scope>NUCLEOTIDE SEQUENCE [LARGE SCALE GENOMIC DNA]</scope>
    <source>
        <strain evidence="1 2">1.58</strain>
    </source>
</reference>
<dbReference type="Proteomes" id="UP000250078">
    <property type="component" value="Unassembled WGS sequence"/>
</dbReference>
<name>A0ACC8EMW7_9PEZI</name>
<organism evidence="1 2">
    <name type="scientific">Cenococcum geophilum 1.58</name>
    <dbReference type="NCBI Taxonomy" id="794803"/>
    <lineage>
        <taxon>Eukaryota</taxon>
        <taxon>Fungi</taxon>
        <taxon>Dikarya</taxon>
        <taxon>Ascomycota</taxon>
        <taxon>Pezizomycotina</taxon>
        <taxon>Dothideomycetes</taxon>
        <taxon>Pleosporomycetidae</taxon>
        <taxon>Gloniales</taxon>
        <taxon>Gloniaceae</taxon>
        <taxon>Cenococcum</taxon>
    </lineage>
</organism>
<keyword evidence="2" id="KW-1185">Reference proteome</keyword>